<dbReference type="AlphaFoldDB" id="A0A8S3KEW8"/>
<organism evidence="1 2">
    <name type="scientific">Rotaria magnacalcarata</name>
    <dbReference type="NCBI Taxonomy" id="392030"/>
    <lineage>
        <taxon>Eukaryota</taxon>
        <taxon>Metazoa</taxon>
        <taxon>Spiralia</taxon>
        <taxon>Gnathifera</taxon>
        <taxon>Rotifera</taxon>
        <taxon>Eurotatoria</taxon>
        <taxon>Bdelloidea</taxon>
        <taxon>Philodinida</taxon>
        <taxon>Philodinidae</taxon>
        <taxon>Rotaria</taxon>
    </lineage>
</organism>
<comment type="caution">
    <text evidence="1">The sequence shown here is derived from an EMBL/GenBank/DDBJ whole genome shotgun (WGS) entry which is preliminary data.</text>
</comment>
<feature type="non-terminal residue" evidence="1">
    <location>
        <position position="135"/>
    </location>
</feature>
<feature type="non-terminal residue" evidence="1">
    <location>
        <position position="1"/>
    </location>
</feature>
<dbReference type="EMBL" id="CAJOBI010371232">
    <property type="protein sequence ID" value="CAF5229586.1"/>
    <property type="molecule type" value="Genomic_DNA"/>
</dbReference>
<reference evidence="1" key="1">
    <citation type="submission" date="2021-02" db="EMBL/GenBank/DDBJ databases">
        <authorList>
            <person name="Nowell W R."/>
        </authorList>
    </citation>
    <scope>NUCLEOTIDE SEQUENCE</scope>
</reference>
<accession>A0A8S3KEW8</accession>
<evidence type="ECO:0000313" key="2">
    <source>
        <dbReference type="Proteomes" id="UP000676336"/>
    </source>
</evidence>
<sequence length="135" mass="15191">YKTPAIEDHVKEYIRAIVSLEYSKKHSKTPVTDATPSKTPMPVDSNDYYDTILKKERIFPSLIKPDEVIIIKNCAIAIAEASWNLYNSPSGIGYSNDKALGTDKHVFSVLGPHLGHYYGDIFLVFKSDVMFHPDT</sequence>
<dbReference type="Proteomes" id="UP000676336">
    <property type="component" value="Unassembled WGS sequence"/>
</dbReference>
<proteinExistence type="predicted"/>
<gene>
    <name evidence="1" type="ORF">SMN809_LOCUS86506</name>
</gene>
<protein>
    <submittedName>
        <fullName evidence="1">Uncharacterized protein</fullName>
    </submittedName>
</protein>
<name>A0A8S3KEW8_9BILA</name>
<evidence type="ECO:0000313" key="1">
    <source>
        <dbReference type="EMBL" id="CAF5229586.1"/>
    </source>
</evidence>